<dbReference type="RefSeq" id="WP_340235903.1">
    <property type="nucleotide sequence ID" value="NZ_JBBEWC010000005.1"/>
</dbReference>
<protein>
    <recommendedName>
        <fullName evidence="3">Outer membrane protein beta-barrel domain-containing protein</fullName>
    </recommendedName>
</protein>
<sequence length="208" mass="23209">MKKTAYLILCLISFNAYSQFEKGKYFVGVDYSQNFLLPERKNSRISTSPIFGVPTGGYFLKENMLLGLNIAFQLPPKDFRALINKPYILASLSPFFRLYKKTSNKIVPFIQLSPKIGTRIGTTKIVFDGIAEDIDGTLKYKENMFGAQINAGASFKLSQKVLFDLSLYLDRVSITQSMALTGSLTNPNPKSHYSYSNTGITGGLKILL</sequence>
<name>A0ABW5J6K1_9BACT</name>
<evidence type="ECO:0000313" key="2">
    <source>
        <dbReference type="Proteomes" id="UP001597510"/>
    </source>
</evidence>
<accession>A0ABW5J6K1</accession>
<gene>
    <name evidence="1" type="ORF">ACFSR2_12270</name>
</gene>
<comment type="caution">
    <text evidence="1">The sequence shown here is derived from an EMBL/GenBank/DDBJ whole genome shotgun (WGS) entry which is preliminary data.</text>
</comment>
<keyword evidence="2" id="KW-1185">Reference proteome</keyword>
<reference evidence="2" key="1">
    <citation type="journal article" date="2019" name="Int. J. Syst. Evol. Microbiol.">
        <title>The Global Catalogue of Microorganisms (GCM) 10K type strain sequencing project: providing services to taxonomists for standard genome sequencing and annotation.</title>
        <authorList>
            <consortium name="The Broad Institute Genomics Platform"/>
            <consortium name="The Broad Institute Genome Sequencing Center for Infectious Disease"/>
            <person name="Wu L."/>
            <person name="Ma J."/>
        </authorList>
    </citation>
    <scope>NUCLEOTIDE SEQUENCE [LARGE SCALE GENOMIC DNA]</scope>
    <source>
        <strain evidence="2">KCTC 52344</strain>
    </source>
</reference>
<evidence type="ECO:0000313" key="1">
    <source>
        <dbReference type="EMBL" id="MFD2521662.1"/>
    </source>
</evidence>
<dbReference type="Proteomes" id="UP001597510">
    <property type="component" value="Unassembled WGS sequence"/>
</dbReference>
<proteinExistence type="predicted"/>
<organism evidence="1 2">
    <name type="scientific">Emticicia soli</name>
    <dbReference type="NCBI Taxonomy" id="2027878"/>
    <lineage>
        <taxon>Bacteria</taxon>
        <taxon>Pseudomonadati</taxon>
        <taxon>Bacteroidota</taxon>
        <taxon>Cytophagia</taxon>
        <taxon>Cytophagales</taxon>
        <taxon>Leadbetterellaceae</taxon>
        <taxon>Emticicia</taxon>
    </lineage>
</organism>
<evidence type="ECO:0008006" key="3">
    <source>
        <dbReference type="Google" id="ProtNLM"/>
    </source>
</evidence>
<dbReference type="EMBL" id="JBHULC010000011">
    <property type="protein sequence ID" value="MFD2521662.1"/>
    <property type="molecule type" value="Genomic_DNA"/>
</dbReference>